<proteinExistence type="predicted"/>
<dbReference type="VEuPathDB" id="FungiDB:VP01_269g11"/>
<accession>A0A0L6V3Q0</accession>
<feature type="compositionally biased region" description="Basic and acidic residues" evidence="1">
    <location>
        <begin position="15"/>
        <end position="26"/>
    </location>
</feature>
<reference evidence="2 3" key="1">
    <citation type="submission" date="2015-08" db="EMBL/GenBank/DDBJ databases">
        <title>Next Generation Sequencing and Analysis of the Genome of Puccinia sorghi L Schw, the Causal Agent of Maize Common Rust.</title>
        <authorList>
            <person name="Rochi L."/>
            <person name="Burguener G."/>
            <person name="Darino M."/>
            <person name="Turjanski A."/>
            <person name="Kreff E."/>
            <person name="Dieguez M.J."/>
            <person name="Sacco F."/>
        </authorList>
    </citation>
    <scope>NUCLEOTIDE SEQUENCE [LARGE SCALE GENOMIC DNA]</scope>
    <source>
        <strain evidence="2 3">RO10H11247</strain>
    </source>
</reference>
<sequence>MLRLNFQQQDKCDKQQEYLTRKKSDRDDEEGYNQKSNTLLQKVYFLGGQIISPNASAPPVLFYKQPYKFLLEVVWPNTNP</sequence>
<feature type="region of interest" description="Disordered" evidence="1">
    <location>
        <begin position="15"/>
        <end position="34"/>
    </location>
</feature>
<evidence type="ECO:0000313" key="3">
    <source>
        <dbReference type="Proteomes" id="UP000037035"/>
    </source>
</evidence>
<evidence type="ECO:0000256" key="1">
    <source>
        <dbReference type="SAM" id="MobiDB-lite"/>
    </source>
</evidence>
<evidence type="ECO:0000313" key="2">
    <source>
        <dbReference type="EMBL" id="KNZ55381.1"/>
    </source>
</evidence>
<dbReference type="EMBL" id="LAVV01007612">
    <property type="protein sequence ID" value="KNZ55381.1"/>
    <property type="molecule type" value="Genomic_DNA"/>
</dbReference>
<keyword evidence="3" id="KW-1185">Reference proteome</keyword>
<dbReference type="AlphaFoldDB" id="A0A0L6V3Q0"/>
<protein>
    <submittedName>
        <fullName evidence="2">Uncharacterized protein</fullName>
    </submittedName>
</protein>
<name>A0A0L6V3Q0_9BASI</name>
<organism evidence="2 3">
    <name type="scientific">Puccinia sorghi</name>
    <dbReference type="NCBI Taxonomy" id="27349"/>
    <lineage>
        <taxon>Eukaryota</taxon>
        <taxon>Fungi</taxon>
        <taxon>Dikarya</taxon>
        <taxon>Basidiomycota</taxon>
        <taxon>Pucciniomycotina</taxon>
        <taxon>Pucciniomycetes</taxon>
        <taxon>Pucciniales</taxon>
        <taxon>Pucciniaceae</taxon>
        <taxon>Puccinia</taxon>
    </lineage>
</organism>
<dbReference type="Proteomes" id="UP000037035">
    <property type="component" value="Unassembled WGS sequence"/>
</dbReference>
<comment type="caution">
    <text evidence="2">The sequence shown here is derived from an EMBL/GenBank/DDBJ whole genome shotgun (WGS) entry which is preliminary data.</text>
</comment>
<gene>
    <name evidence="2" type="ORF">VP01_269g11</name>
</gene>